<proteinExistence type="predicted"/>
<evidence type="ECO:0000313" key="1">
    <source>
        <dbReference type="EMBL" id="PWJ30356.1"/>
    </source>
</evidence>
<dbReference type="Proteomes" id="UP000245845">
    <property type="component" value="Unassembled WGS sequence"/>
</dbReference>
<dbReference type="EMBL" id="QGDL01000004">
    <property type="protein sequence ID" value="PWJ30356.1"/>
    <property type="molecule type" value="Genomic_DNA"/>
</dbReference>
<accession>A0A2Y9BBR5</accession>
<organism evidence="1 2">
    <name type="scientific">Faecalicatena orotica</name>
    <dbReference type="NCBI Taxonomy" id="1544"/>
    <lineage>
        <taxon>Bacteria</taxon>
        <taxon>Bacillati</taxon>
        <taxon>Bacillota</taxon>
        <taxon>Clostridia</taxon>
        <taxon>Lachnospirales</taxon>
        <taxon>Lachnospiraceae</taxon>
        <taxon>Faecalicatena</taxon>
    </lineage>
</organism>
<dbReference type="AlphaFoldDB" id="A0A2Y9BBR5"/>
<reference evidence="1 2" key="1">
    <citation type="submission" date="2018-05" db="EMBL/GenBank/DDBJ databases">
        <title>The Hungate 1000. A catalogue of reference genomes from the rumen microbiome.</title>
        <authorList>
            <person name="Kelly W."/>
        </authorList>
    </citation>
    <scope>NUCLEOTIDE SEQUENCE [LARGE SCALE GENOMIC DNA]</scope>
    <source>
        <strain evidence="1 2">NLAE-zl-C242</strain>
    </source>
</reference>
<comment type="caution">
    <text evidence="1">The sequence shown here is derived from an EMBL/GenBank/DDBJ whole genome shotgun (WGS) entry which is preliminary data.</text>
</comment>
<sequence length="364" mass="41055">MVVDGISYYVDYENASAVPVCNKPDCRHLSPRLDRGSTCNAAMEYEAIFPYSGHLYGIKLESKGEMEVFASDLDGGNKERLGEFPAGSVLQDFLLVQSKLYYTTFGLSSEVPKESDSDMELTWDLYTLDLDTLDTEKIISHTDIGHGIYLLGGTEEYQIYSMGDESSMAFYSLEYSTAQSEKIPINGTGYQQVIPRKDGFYYVHISDNDACSIHYFDMDKKEDRVYVSEEEIIDLLGDDVVTVNLQTSFGDGVIFGAYTMDQTQKGVFLKENEDTPSVRLELPDQMEKEEGIQFNGFSSETENGMFFRYVKQTEIEKDVTDTVTWYAYEDKQALLNRTDDIKIVIEPKVSSMSNPVDSGGNILN</sequence>
<keyword evidence="2" id="KW-1185">Reference proteome</keyword>
<protein>
    <submittedName>
        <fullName evidence="1">Uncharacterized protein</fullName>
    </submittedName>
</protein>
<gene>
    <name evidence="1" type="ORF">A8806_104226</name>
</gene>
<evidence type="ECO:0000313" key="2">
    <source>
        <dbReference type="Proteomes" id="UP000245845"/>
    </source>
</evidence>
<name>A0A2Y9BBR5_9FIRM</name>